<gene>
    <name evidence="3" type="primary">NCAS0C01410</name>
    <name evidence="3" type="ordered locus">NCAS_0C01410</name>
</gene>
<feature type="region of interest" description="Disordered" evidence="2">
    <location>
        <begin position="225"/>
        <end position="268"/>
    </location>
</feature>
<keyword evidence="1" id="KW-0175">Coiled coil</keyword>
<name>G0VCC2_NAUCA</name>
<dbReference type="InParanoid" id="G0VCC2"/>
<evidence type="ECO:0000313" key="4">
    <source>
        <dbReference type="Proteomes" id="UP000001640"/>
    </source>
</evidence>
<evidence type="ECO:0000313" key="3">
    <source>
        <dbReference type="EMBL" id="CCC69131.1"/>
    </source>
</evidence>
<proteinExistence type="predicted"/>
<feature type="compositionally biased region" description="Polar residues" evidence="2">
    <location>
        <begin position="225"/>
        <end position="253"/>
    </location>
</feature>
<accession>G0VCC2</accession>
<dbReference type="EMBL" id="HE576754">
    <property type="protein sequence ID" value="CCC69131.1"/>
    <property type="molecule type" value="Genomic_DNA"/>
</dbReference>
<evidence type="ECO:0000256" key="2">
    <source>
        <dbReference type="SAM" id="MobiDB-lite"/>
    </source>
</evidence>
<dbReference type="AlphaFoldDB" id="G0VCC2"/>
<feature type="compositionally biased region" description="Basic and acidic residues" evidence="2">
    <location>
        <begin position="70"/>
        <end position="80"/>
    </location>
</feature>
<reference evidence="3 4" key="1">
    <citation type="journal article" date="2011" name="Proc. Natl. Acad. Sci. U.S.A.">
        <title>Evolutionary erosion of yeast sex chromosomes by mating-type switching accidents.</title>
        <authorList>
            <person name="Gordon J.L."/>
            <person name="Armisen D."/>
            <person name="Proux-Wera E."/>
            <person name="Oheigeartaigh S.S."/>
            <person name="Byrne K.P."/>
            <person name="Wolfe K.H."/>
        </authorList>
    </citation>
    <scope>NUCLEOTIDE SEQUENCE [LARGE SCALE GENOMIC DNA]</scope>
    <source>
        <strain evidence="4">ATCC 76901 / BCRC 22586 / CBS 4309 / NBRC 1992 / NRRL Y-12630</strain>
    </source>
</reference>
<keyword evidence="4" id="KW-1185">Reference proteome</keyword>
<dbReference type="GeneID" id="96902715"/>
<dbReference type="RefSeq" id="XP_003675498.1">
    <property type="nucleotide sequence ID" value="XM_003675450.1"/>
</dbReference>
<feature type="compositionally biased region" description="Polar residues" evidence="2">
    <location>
        <begin position="81"/>
        <end position="93"/>
    </location>
</feature>
<dbReference type="OMA" id="EESEHPY"/>
<reference key="2">
    <citation type="submission" date="2011-08" db="EMBL/GenBank/DDBJ databases">
        <title>Genome sequence of Naumovozyma castellii.</title>
        <authorList>
            <person name="Gordon J.L."/>
            <person name="Armisen D."/>
            <person name="Proux-Wera E."/>
            <person name="OhEigeartaigh S.S."/>
            <person name="Byrne K.P."/>
            <person name="Wolfe K.H."/>
        </authorList>
    </citation>
    <scope>NUCLEOTIDE SEQUENCE</scope>
    <source>
        <strain>Type strain:CBS 4309</strain>
    </source>
</reference>
<feature type="coiled-coil region" evidence="1">
    <location>
        <begin position="124"/>
        <end position="193"/>
    </location>
</feature>
<feature type="region of interest" description="Disordered" evidence="2">
    <location>
        <begin position="65"/>
        <end position="110"/>
    </location>
</feature>
<dbReference type="OrthoDB" id="10651562at2759"/>
<dbReference type="HOGENOM" id="CLU_921638_0_0_1"/>
<dbReference type="KEGG" id="ncs:NCAS_0C01410"/>
<dbReference type="Proteomes" id="UP000001640">
    <property type="component" value="Chromosome 3"/>
</dbReference>
<protein>
    <recommendedName>
        <fullName evidence="5">Spindle pole component 29</fullName>
    </recommendedName>
</protein>
<sequence>MSNKEYLYGSLHDNTERDDTLERLKNECDGYMKRIDNDILEVPKSVRNNSKNRGLDVPEQEYPSAIRNKPSYDRDYERQSRFNPSSRLSSTATYVEAGPVRPKSDPKPAMGPNSFDFKLMMNEIDKMKRILLEQQDQIKYLTENLSVEKNKNYNLKLDMEAQRAENFKLEASNGKLENRLNRLEMITNDLRKNTYSMTASPSISPIRKNNIPGSWATEPADSQRYSQSLFSSKPNSRSTYDVNGINRQPSWMNRPTGGSYRTSSNTFPRTRPFLDSYYPRNDNIRIDNPREESTEALLAKLP</sequence>
<evidence type="ECO:0008006" key="5">
    <source>
        <dbReference type="Google" id="ProtNLM"/>
    </source>
</evidence>
<organism evidence="3 4">
    <name type="scientific">Naumovozyma castellii</name>
    <name type="common">Yeast</name>
    <name type="synonym">Saccharomyces castellii</name>
    <dbReference type="NCBI Taxonomy" id="27288"/>
    <lineage>
        <taxon>Eukaryota</taxon>
        <taxon>Fungi</taxon>
        <taxon>Dikarya</taxon>
        <taxon>Ascomycota</taxon>
        <taxon>Saccharomycotina</taxon>
        <taxon>Saccharomycetes</taxon>
        <taxon>Saccharomycetales</taxon>
        <taxon>Saccharomycetaceae</taxon>
        <taxon>Naumovozyma</taxon>
    </lineage>
</organism>
<evidence type="ECO:0000256" key="1">
    <source>
        <dbReference type="SAM" id="Coils"/>
    </source>
</evidence>
<feature type="compositionally biased region" description="Polar residues" evidence="2">
    <location>
        <begin position="259"/>
        <end position="268"/>
    </location>
</feature>